<dbReference type="GO" id="GO:0043565">
    <property type="term" value="F:sequence-specific DNA binding"/>
    <property type="evidence" value="ECO:0007669"/>
    <property type="project" value="InterPro"/>
</dbReference>
<evidence type="ECO:0000256" key="2">
    <source>
        <dbReference type="ARBA" id="ARBA00023125"/>
    </source>
</evidence>
<evidence type="ECO:0000256" key="1">
    <source>
        <dbReference type="ARBA" id="ARBA00023015"/>
    </source>
</evidence>
<sequence>MRKLKLIKLIFVLLIMITTVMIPFTWLLSRQFTKYASDEMNDFNQDKVIQTADNLDFFLNNLKAFGINIYEDERIQNWLMEEKEDIITQQIADNTMMLYLTTQPFIYKSYLINLRTESVLDSKIGKKRFSQFADQDILTTIKEHRQTFLRYFDHQIEGDSYLALIYPLTPSRKDYYGYLVLLLNKDMLNKHLLSNQMPDTANYVLDQAQHVLLGDPPIKGETGWITYGAPVVSQEWTIYSTYRLDSIGERMRSFQTIILWNFLGLLGVLIVISAWNTIRSYKPIVTLHKLIQARMDKNHSHHPAGGMLRHHDLTDIQNSVEFLLDSVDKMNQTMNEQRVMLREEHMRQWILQGKMNPAIQAVIETESKLLQVAKLYLVIIRMESYQALSEKYNFYSRKLLKFAMGNIAAELIHNEGWEVECVDLGSDHLILLIGRNDDHEPEYLAVIKQIGEQINKWLKIPNAVASSRDFSPDMDLRSIYDLVFELTMLKFVSGEDKVYRLDDFENFADIHQSLAYEGILEDIVNAVRIGKTDPIKQSLELLQKQMKHLPYETCKQHLMFITYTLFKSFSKLTIVQNIDNISHFLEKFDTLQQYFSWLENMLHEIRVRINVPIGNNRKTELTSEIIQYVRDHLQDPMLTQEQIASHLSLSYSYVRSVFKEVSNLTLADFILEERIQLVKELLIHSDSSITDIAERAGFQSKSYFFTVFKKMTGLTPNEFRKLQKME</sequence>
<dbReference type="EMBL" id="BMHP01000001">
    <property type="protein sequence ID" value="GGD59181.1"/>
    <property type="molecule type" value="Genomic_DNA"/>
</dbReference>
<dbReference type="PANTHER" id="PTHR43280">
    <property type="entry name" value="ARAC-FAMILY TRANSCRIPTIONAL REGULATOR"/>
    <property type="match status" value="1"/>
</dbReference>
<keyword evidence="2" id="KW-0238">DNA-binding</keyword>
<dbReference type="SMART" id="SM00342">
    <property type="entry name" value="HTH_ARAC"/>
    <property type="match status" value="1"/>
</dbReference>
<dbReference type="AlphaFoldDB" id="A0A917DQD9"/>
<dbReference type="PROSITE" id="PS00041">
    <property type="entry name" value="HTH_ARAC_FAMILY_1"/>
    <property type="match status" value="1"/>
</dbReference>
<organism evidence="6 7">
    <name type="scientific">Paenibacillus nasutitermitis</name>
    <dbReference type="NCBI Taxonomy" id="1652958"/>
    <lineage>
        <taxon>Bacteria</taxon>
        <taxon>Bacillati</taxon>
        <taxon>Bacillota</taxon>
        <taxon>Bacilli</taxon>
        <taxon>Bacillales</taxon>
        <taxon>Paenibacillaceae</taxon>
        <taxon>Paenibacillus</taxon>
    </lineage>
</organism>
<keyword evidence="1" id="KW-0805">Transcription regulation</keyword>
<evidence type="ECO:0000256" key="3">
    <source>
        <dbReference type="ARBA" id="ARBA00023163"/>
    </source>
</evidence>
<evidence type="ECO:0000256" key="4">
    <source>
        <dbReference type="SAM" id="Phobius"/>
    </source>
</evidence>
<proteinExistence type="predicted"/>
<dbReference type="InterPro" id="IPR018060">
    <property type="entry name" value="HTH_AraC"/>
</dbReference>
<reference evidence="6" key="1">
    <citation type="journal article" date="2014" name="Int. J. Syst. Evol. Microbiol.">
        <title>Complete genome sequence of Corynebacterium casei LMG S-19264T (=DSM 44701T), isolated from a smear-ripened cheese.</title>
        <authorList>
            <consortium name="US DOE Joint Genome Institute (JGI-PGF)"/>
            <person name="Walter F."/>
            <person name="Albersmeier A."/>
            <person name="Kalinowski J."/>
            <person name="Ruckert C."/>
        </authorList>
    </citation>
    <scope>NUCLEOTIDE SEQUENCE</scope>
    <source>
        <strain evidence="6">CGMCC 1.15178</strain>
    </source>
</reference>
<dbReference type="PANTHER" id="PTHR43280:SF2">
    <property type="entry name" value="HTH-TYPE TRANSCRIPTIONAL REGULATOR EXSA"/>
    <property type="match status" value="1"/>
</dbReference>
<accession>A0A917DQD9</accession>
<dbReference type="SUPFAM" id="SSF46689">
    <property type="entry name" value="Homeodomain-like"/>
    <property type="match status" value="1"/>
</dbReference>
<keyword evidence="4" id="KW-0812">Transmembrane</keyword>
<dbReference type="InterPro" id="IPR020449">
    <property type="entry name" value="Tscrpt_reg_AraC-type_HTH"/>
</dbReference>
<feature type="domain" description="HTH araC/xylS-type" evidence="5">
    <location>
        <begin position="623"/>
        <end position="722"/>
    </location>
</feature>
<protein>
    <recommendedName>
        <fullName evidence="5">HTH araC/xylS-type domain-containing protein</fullName>
    </recommendedName>
</protein>
<comment type="caution">
    <text evidence="6">The sequence shown here is derived from an EMBL/GenBank/DDBJ whole genome shotgun (WGS) entry which is preliminary data.</text>
</comment>
<keyword evidence="4" id="KW-0472">Membrane</keyword>
<keyword evidence="7" id="KW-1185">Reference proteome</keyword>
<dbReference type="PROSITE" id="PS01124">
    <property type="entry name" value="HTH_ARAC_FAMILY_2"/>
    <property type="match status" value="1"/>
</dbReference>
<evidence type="ECO:0000313" key="6">
    <source>
        <dbReference type="EMBL" id="GGD59181.1"/>
    </source>
</evidence>
<dbReference type="GO" id="GO:0003700">
    <property type="term" value="F:DNA-binding transcription factor activity"/>
    <property type="evidence" value="ECO:0007669"/>
    <property type="project" value="InterPro"/>
</dbReference>
<evidence type="ECO:0000313" key="7">
    <source>
        <dbReference type="Proteomes" id="UP000612456"/>
    </source>
</evidence>
<dbReference type="Pfam" id="PF12833">
    <property type="entry name" value="HTH_18"/>
    <property type="match status" value="1"/>
</dbReference>
<dbReference type="PRINTS" id="PR00032">
    <property type="entry name" value="HTHARAC"/>
</dbReference>
<dbReference type="InterPro" id="IPR009057">
    <property type="entry name" value="Homeodomain-like_sf"/>
</dbReference>
<evidence type="ECO:0000259" key="5">
    <source>
        <dbReference type="PROSITE" id="PS01124"/>
    </source>
</evidence>
<feature type="transmembrane region" description="Helical" evidence="4">
    <location>
        <begin position="257"/>
        <end position="275"/>
    </location>
</feature>
<dbReference type="Proteomes" id="UP000612456">
    <property type="component" value="Unassembled WGS sequence"/>
</dbReference>
<keyword evidence="3" id="KW-0804">Transcription</keyword>
<name>A0A917DQD9_9BACL</name>
<feature type="transmembrane region" description="Helical" evidence="4">
    <location>
        <begin position="6"/>
        <end position="28"/>
    </location>
</feature>
<reference evidence="6" key="2">
    <citation type="submission" date="2020-09" db="EMBL/GenBank/DDBJ databases">
        <authorList>
            <person name="Sun Q."/>
            <person name="Zhou Y."/>
        </authorList>
    </citation>
    <scope>NUCLEOTIDE SEQUENCE</scope>
    <source>
        <strain evidence="6">CGMCC 1.15178</strain>
    </source>
</reference>
<dbReference type="InterPro" id="IPR018062">
    <property type="entry name" value="HTH_AraC-typ_CS"/>
</dbReference>
<dbReference type="RefSeq" id="WP_188990780.1">
    <property type="nucleotide sequence ID" value="NZ_BMHP01000001.1"/>
</dbReference>
<keyword evidence="4" id="KW-1133">Transmembrane helix</keyword>
<dbReference type="Gene3D" id="1.10.10.60">
    <property type="entry name" value="Homeodomain-like"/>
    <property type="match status" value="2"/>
</dbReference>
<gene>
    <name evidence="6" type="ORF">GCM10010911_16240</name>
</gene>